<comment type="caution">
    <text evidence="8">The sequence shown here is derived from an EMBL/GenBank/DDBJ whole genome shotgun (WGS) entry which is preliminary data.</text>
</comment>
<feature type="transmembrane region" description="Helical" evidence="7">
    <location>
        <begin position="125"/>
        <end position="153"/>
    </location>
</feature>
<dbReference type="GO" id="GO:0034755">
    <property type="term" value="P:iron ion transmembrane transport"/>
    <property type="evidence" value="ECO:0007669"/>
    <property type="project" value="TreeGrafter"/>
</dbReference>
<name>A0AAE3QZ03_9BACT</name>
<reference evidence="8" key="1">
    <citation type="submission" date="2023-05" db="EMBL/GenBank/DDBJ databases">
        <authorList>
            <person name="Zhang X."/>
        </authorList>
    </citation>
    <scope>NUCLEOTIDE SEQUENCE</scope>
    <source>
        <strain evidence="8">YF14B1</strain>
    </source>
</reference>
<dbReference type="Proteomes" id="UP001241110">
    <property type="component" value="Unassembled WGS sequence"/>
</dbReference>
<dbReference type="AlphaFoldDB" id="A0AAE3QZ03"/>
<feature type="transmembrane region" description="Helical" evidence="7">
    <location>
        <begin position="230"/>
        <end position="250"/>
    </location>
</feature>
<evidence type="ECO:0000256" key="4">
    <source>
        <dbReference type="ARBA" id="ARBA00022847"/>
    </source>
</evidence>
<keyword evidence="5 7" id="KW-1133">Transmembrane helix</keyword>
<sequence>MNTKVKEFLTSVSMPQTLASQTVNAVQTSQVDSMASECITIDESKGFWSKLKAFIGPGLLVAVGYMDPGNWATDIAGGSQFGYSLLSVIGLSSIFAMILQYLALKLGIVTGHDLAQACRESYSKGVTIFLWVLCEIAIIATDLAEIIGAALAINLLFNIPLSIGVLITIADVMLLLLLQHKGFQALERTVGGIIFIIILCFGYEILLSQPDIAQLSKGFIPSAQIVTNPSMLYIAIGILGATVMPHNLYLHSSVAKMRKFSDTEKGKKEAIRFASIDSTGSLFIAFLINASILIVAAAAFHFSGNHTVADIGDAYHLLDPLLGAKWAAIVFGIALLASGLNATLTGTLAGQIVMEGFLNLRLKPWLRRLVTRGIAIIPALWVAFLYGERGTAQLLVFSQVVLSLQLSFAVVPLVIFTSSKAKMGKFVNSPLLTTITWIVASIIIVLNLYLLFQVLFEI</sequence>
<keyword evidence="7" id="KW-1003">Cell membrane</keyword>
<proteinExistence type="inferred from homology"/>
<evidence type="ECO:0000256" key="7">
    <source>
        <dbReference type="HAMAP-Rule" id="MF_00221"/>
    </source>
</evidence>
<evidence type="ECO:0000313" key="9">
    <source>
        <dbReference type="Proteomes" id="UP001241110"/>
    </source>
</evidence>
<dbReference type="NCBIfam" id="TIGR01197">
    <property type="entry name" value="nramp"/>
    <property type="match status" value="1"/>
</dbReference>
<keyword evidence="6 7" id="KW-0472">Membrane</keyword>
<comment type="similarity">
    <text evidence="7">Belongs to the NRAMP family.</text>
</comment>
<dbReference type="GO" id="GO:0046872">
    <property type="term" value="F:metal ion binding"/>
    <property type="evidence" value="ECO:0007669"/>
    <property type="project" value="UniProtKB-UniRule"/>
</dbReference>
<protein>
    <recommendedName>
        <fullName evidence="7">Divalent metal cation transporter MntH</fullName>
    </recommendedName>
</protein>
<feature type="transmembrane region" description="Helical" evidence="7">
    <location>
        <begin position="81"/>
        <end position="104"/>
    </location>
</feature>
<dbReference type="GO" id="GO:0015086">
    <property type="term" value="F:cadmium ion transmembrane transporter activity"/>
    <property type="evidence" value="ECO:0007669"/>
    <property type="project" value="TreeGrafter"/>
</dbReference>
<evidence type="ECO:0000256" key="5">
    <source>
        <dbReference type="ARBA" id="ARBA00022989"/>
    </source>
</evidence>
<evidence type="ECO:0000256" key="6">
    <source>
        <dbReference type="ARBA" id="ARBA00023136"/>
    </source>
</evidence>
<comment type="function">
    <text evidence="7">H(+)-stimulated, divalent metal cation uptake system.</text>
</comment>
<dbReference type="PRINTS" id="PR00447">
    <property type="entry name" value="NATRESASSCMP"/>
</dbReference>
<dbReference type="NCBIfam" id="NF001923">
    <property type="entry name" value="PRK00701.1"/>
    <property type="match status" value="1"/>
</dbReference>
<keyword evidence="4 7" id="KW-0769">Symport</keyword>
<keyword evidence="2 7" id="KW-0813">Transport</keyword>
<feature type="transmembrane region" description="Helical" evidence="7">
    <location>
        <begin position="429"/>
        <end position="452"/>
    </location>
</feature>
<feature type="transmembrane region" description="Helical" evidence="7">
    <location>
        <begin position="369"/>
        <end position="386"/>
    </location>
</feature>
<evidence type="ECO:0000256" key="3">
    <source>
        <dbReference type="ARBA" id="ARBA00022692"/>
    </source>
</evidence>
<organism evidence="8 9">
    <name type="scientific">Xanthocytophaga flava</name>
    <dbReference type="NCBI Taxonomy" id="3048013"/>
    <lineage>
        <taxon>Bacteria</taxon>
        <taxon>Pseudomonadati</taxon>
        <taxon>Bacteroidota</taxon>
        <taxon>Cytophagia</taxon>
        <taxon>Cytophagales</taxon>
        <taxon>Rhodocytophagaceae</taxon>
        <taxon>Xanthocytophaga</taxon>
    </lineage>
</organism>
<gene>
    <name evidence="7" type="primary">mntH</name>
    <name evidence="8" type="ORF">QNI16_36850</name>
</gene>
<dbReference type="NCBIfam" id="NF037982">
    <property type="entry name" value="Nramp_1"/>
    <property type="match status" value="1"/>
</dbReference>
<dbReference type="Pfam" id="PF01566">
    <property type="entry name" value="Nramp"/>
    <property type="match status" value="1"/>
</dbReference>
<feature type="transmembrane region" description="Helical" evidence="7">
    <location>
        <begin position="190"/>
        <end position="210"/>
    </location>
</feature>
<dbReference type="GO" id="GO:0005886">
    <property type="term" value="C:plasma membrane"/>
    <property type="evidence" value="ECO:0007669"/>
    <property type="project" value="UniProtKB-SubCell"/>
</dbReference>
<keyword evidence="3 7" id="KW-0812">Transmembrane</keyword>
<dbReference type="EMBL" id="JASJOS010000028">
    <property type="protein sequence ID" value="MDJ1486110.1"/>
    <property type="molecule type" value="Genomic_DNA"/>
</dbReference>
<dbReference type="RefSeq" id="WP_313989473.1">
    <property type="nucleotide sequence ID" value="NZ_JASJOS010000028.1"/>
</dbReference>
<feature type="transmembrane region" description="Helical" evidence="7">
    <location>
        <begin position="392"/>
        <end position="417"/>
    </location>
</feature>
<dbReference type="HAMAP" id="MF_00221">
    <property type="entry name" value="NRAMP"/>
    <property type="match status" value="1"/>
</dbReference>
<keyword evidence="7" id="KW-0406">Ion transport</keyword>
<accession>A0AAE3QZ03</accession>
<evidence type="ECO:0000313" key="8">
    <source>
        <dbReference type="EMBL" id="MDJ1486110.1"/>
    </source>
</evidence>
<evidence type="ECO:0000256" key="2">
    <source>
        <dbReference type="ARBA" id="ARBA00022448"/>
    </source>
</evidence>
<dbReference type="InterPro" id="IPR001046">
    <property type="entry name" value="NRAMP_fam"/>
</dbReference>
<dbReference type="PANTHER" id="PTHR11706:SF33">
    <property type="entry name" value="NATURAL RESISTANCE-ASSOCIATED MACROPHAGE PROTEIN 2"/>
    <property type="match status" value="1"/>
</dbReference>
<feature type="transmembrane region" description="Helical" evidence="7">
    <location>
        <begin position="324"/>
        <end position="348"/>
    </location>
</feature>
<dbReference type="GO" id="GO:0005384">
    <property type="term" value="F:manganese ion transmembrane transporter activity"/>
    <property type="evidence" value="ECO:0007669"/>
    <property type="project" value="TreeGrafter"/>
</dbReference>
<comment type="subcellular location">
    <subcellularLocation>
        <location evidence="7">Cell membrane</location>
        <topology evidence="7">Multi-pass membrane protein</topology>
    </subcellularLocation>
    <subcellularLocation>
        <location evidence="1">Membrane</location>
        <topology evidence="1">Multi-pass membrane protein</topology>
    </subcellularLocation>
</comment>
<feature type="transmembrane region" description="Helical" evidence="7">
    <location>
        <begin position="282"/>
        <end position="304"/>
    </location>
</feature>
<dbReference type="GO" id="GO:0015293">
    <property type="term" value="F:symporter activity"/>
    <property type="evidence" value="ECO:0007669"/>
    <property type="project" value="UniProtKB-UniRule"/>
</dbReference>
<evidence type="ECO:0000256" key="1">
    <source>
        <dbReference type="ARBA" id="ARBA00004141"/>
    </source>
</evidence>
<dbReference type="PANTHER" id="PTHR11706">
    <property type="entry name" value="SOLUTE CARRIER PROTEIN FAMILY 11 MEMBER"/>
    <property type="match status" value="1"/>
</dbReference>
<feature type="transmembrane region" description="Helical" evidence="7">
    <location>
        <begin position="159"/>
        <end position="178"/>
    </location>
</feature>